<dbReference type="EMBL" id="LR589361">
    <property type="protein sequence ID" value="VTP04149.1"/>
    <property type="molecule type" value="Genomic_DNA"/>
</dbReference>
<dbReference type="RefSeq" id="WP_023371789.1">
    <property type="nucleotide sequence ID" value="NZ_BLYZ01000001.1"/>
</dbReference>
<protein>
    <submittedName>
        <fullName evidence="1">Uncharacterized protein</fullName>
    </submittedName>
</protein>
<gene>
    <name evidence="1" type="ORF">BIN_B_04280</name>
</gene>
<evidence type="ECO:0000313" key="1">
    <source>
        <dbReference type="EMBL" id="VTP04149.1"/>
    </source>
</evidence>
<accession>A0A653F3K4</accession>
<organism evidence="1">
    <name type="scientific">Mycobacterium kansasii</name>
    <dbReference type="NCBI Taxonomy" id="1768"/>
    <lineage>
        <taxon>Bacteria</taxon>
        <taxon>Bacillati</taxon>
        <taxon>Actinomycetota</taxon>
        <taxon>Actinomycetes</taxon>
        <taxon>Mycobacteriales</taxon>
        <taxon>Mycobacteriaceae</taxon>
        <taxon>Mycobacterium</taxon>
    </lineage>
</organism>
<name>A0A653F3K4_MYCKA</name>
<dbReference type="AlphaFoldDB" id="A0A653F3K4"/>
<reference evidence="1" key="1">
    <citation type="submission" date="2019-05" db="EMBL/GenBank/DDBJ databases">
        <authorList>
            <person name="Naeem R."/>
            <person name="Antony C."/>
            <person name="Guan Q."/>
        </authorList>
    </citation>
    <scope>NUCLEOTIDE SEQUENCE</scope>
    <source>
        <strain evidence="1">3</strain>
    </source>
</reference>
<proteinExistence type="predicted"/>
<dbReference type="GeneID" id="29700537"/>
<sequence length="699" mass="74913">MPANQTRCPDCARGRLCSGCGRGRISTAVAAAVPGIPIGVLSAALEAVAGHPAVIRSLAAALAADADALTVGAPPVVSRLVAELRARGVDLPDPVCARCARTGKPLTRSSAGGVCARCRRRQLATACVRCGVVKPVASRDGQGQPVCARCADRPQRVCGKCGRTRRIARRARDGQPDICDSCFRGHEALCSRCGRRRPCAFASGPNPICAGCAPRATATCAHCGAQRPPTARWPEGPVCDPCYTAALRRRGTCATCHTRRRLVHPPGPNATICADCAGVPVSHTCTDCGIEDKAYERRRCAPCALKRRTAAALSGPDGHIRPDLQPIYQAITATGAPRTALNWLRNSAGAALLIQMASGAVETTHQALDAHPRPAVAGYLRAVLVANNVLPQRDEQLSATEQLLTRTLTSITRDSDRRLIHSYATWQVLRRLRVTATRGDRPRTYTHHARTNINPAVDLLNWLADHQTTLAHTGQADIDNYLAGQPPSRYRVRDFLQWAAAGGHTGPITIATPGRNPGPATDHDQRWAQIARLLHDDTIELTDRVAGSLLLLYGQQLARIVAITHDQIKTQGQQVFLRLGTDDLHIPEPLAALITALVRDGRPYTGVGTPPTTNWQFPGLQPGRPLTAARLGERLRKLGIRAQPGRRAALTHLAAQLPAAVIADLLGIHPNTAVHWVHDAGGDWNRYAAQPTQDVNHQP</sequence>